<dbReference type="Pfam" id="PF10604">
    <property type="entry name" value="Polyketide_cyc2"/>
    <property type="match status" value="1"/>
</dbReference>
<proteinExistence type="predicted"/>
<keyword evidence="2" id="KW-1185">Reference proteome</keyword>
<evidence type="ECO:0000313" key="1">
    <source>
        <dbReference type="EMBL" id="MBD1319711.1"/>
    </source>
</evidence>
<dbReference type="RefSeq" id="WP_164307596.1">
    <property type="nucleotide sequence ID" value="NZ_BAABAD010000005.1"/>
</dbReference>
<comment type="caution">
    <text evidence="1">The sequence shown here is derived from an EMBL/GenBank/DDBJ whole genome shotgun (WGS) entry which is preliminary data.</text>
</comment>
<dbReference type="EMBL" id="JACWMS010000002">
    <property type="protein sequence ID" value="MBD1319711.1"/>
    <property type="molecule type" value="Genomic_DNA"/>
</dbReference>
<dbReference type="CDD" id="cd07812">
    <property type="entry name" value="SRPBCC"/>
    <property type="match status" value="1"/>
</dbReference>
<name>A0ABR7WAY3_9ACTN</name>
<protein>
    <submittedName>
        <fullName evidence="1">SRPBCC family protein</fullName>
    </submittedName>
</protein>
<gene>
    <name evidence="1" type="ORF">IDF66_08920</name>
</gene>
<evidence type="ECO:0000313" key="2">
    <source>
        <dbReference type="Proteomes" id="UP000602395"/>
    </source>
</evidence>
<reference evidence="1 2" key="1">
    <citation type="submission" date="2020-09" db="EMBL/GenBank/DDBJ databases">
        <title>Novel species in genus Gordonia.</title>
        <authorList>
            <person name="Zhang G."/>
        </authorList>
    </citation>
    <scope>NUCLEOTIDE SEQUENCE [LARGE SCALE GENOMIC DNA]</scope>
    <source>
        <strain evidence="1 2">ON-33</strain>
    </source>
</reference>
<dbReference type="InterPro" id="IPR023393">
    <property type="entry name" value="START-like_dom_sf"/>
</dbReference>
<organism evidence="1 2">
    <name type="scientific">Gordonia hankookensis</name>
    <dbReference type="NCBI Taxonomy" id="589403"/>
    <lineage>
        <taxon>Bacteria</taxon>
        <taxon>Bacillati</taxon>
        <taxon>Actinomycetota</taxon>
        <taxon>Actinomycetes</taxon>
        <taxon>Mycobacteriales</taxon>
        <taxon>Gordoniaceae</taxon>
        <taxon>Gordonia</taxon>
    </lineage>
</organism>
<accession>A0ABR7WAY3</accession>
<sequence length="188" mass="20519">MEWTGARYADGPTAQVHIRVAAPPVVVWQVVSDVEAMAEMSSELQSVRWTDPTAERGVGATFIGASRHPAMGEWSTTSHVVEWTPLEAFAWAVEDVDSPSATWRFTLQADGDETVLTQWVRMGPGRSGLSAAIDAMPDKEQKIVFVRMREFEANMTATLDQIKDRAELLAQGADRQAGGATTTPEARS</sequence>
<dbReference type="Gene3D" id="3.30.530.20">
    <property type="match status" value="1"/>
</dbReference>
<dbReference type="InterPro" id="IPR019587">
    <property type="entry name" value="Polyketide_cyclase/dehydratase"/>
</dbReference>
<dbReference type="SUPFAM" id="SSF55961">
    <property type="entry name" value="Bet v1-like"/>
    <property type="match status" value="1"/>
</dbReference>
<dbReference type="Proteomes" id="UP000602395">
    <property type="component" value="Unassembled WGS sequence"/>
</dbReference>